<comment type="cofactor">
    <cofactor evidence="1 6">
        <name>heme</name>
        <dbReference type="ChEBI" id="CHEBI:30413"/>
    </cofactor>
</comment>
<feature type="transmembrane region" description="Helical" evidence="7">
    <location>
        <begin position="20"/>
        <end position="43"/>
    </location>
</feature>
<evidence type="ECO:0000256" key="1">
    <source>
        <dbReference type="ARBA" id="ARBA00001971"/>
    </source>
</evidence>
<dbReference type="Gene3D" id="1.10.630.10">
    <property type="entry name" value="Cytochrome P450"/>
    <property type="match status" value="1"/>
</dbReference>
<keyword evidence="7" id="KW-1133">Transmembrane helix</keyword>
<dbReference type="InterPro" id="IPR001128">
    <property type="entry name" value="Cyt_P450"/>
</dbReference>
<dbReference type="OrthoDB" id="1470350at2759"/>
<dbReference type="SUPFAM" id="SSF48264">
    <property type="entry name" value="Cytochrome P450"/>
    <property type="match status" value="1"/>
</dbReference>
<keyword evidence="3 6" id="KW-0349">Heme</keyword>
<evidence type="ECO:0000256" key="2">
    <source>
        <dbReference type="ARBA" id="ARBA00010617"/>
    </source>
</evidence>
<keyword evidence="9" id="KW-1185">Reference proteome</keyword>
<dbReference type="GO" id="GO:0005506">
    <property type="term" value="F:iron ion binding"/>
    <property type="evidence" value="ECO:0007669"/>
    <property type="project" value="InterPro"/>
</dbReference>
<dbReference type="InterPro" id="IPR002401">
    <property type="entry name" value="Cyt_P450_E_grp-I"/>
</dbReference>
<keyword evidence="5 6" id="KW-0408">Iron</keyword>
<protein>
    <submittedName>
        <fullName evidence="8">Isotrichodermin C-15 hydroxylase</fullName>
    </submittedName>
</protein>
<evidence type="ECO:0000256" key="7">
    <source>
        <dbReference type="SAM" id="Phobius"/>
    </source>
</evidence>
<dbReference type="Pfam" id="PF00067">
    <property type="entry name" value="p450"/>
    <property type="match status" value="1"/>
</dbReference>
<accession>A0A2T2NQS0</accession>
<dbReference type="PRINTS" id="PR00463">
    <property type="entry name" value="EP450I"/>
</dbReference>
<feature type="binding site" description="axial binding residue" evidence="6">
    <location>
        <position position="459"/>
    </location>
    <ligand>
        <name>heme</name>
        <dbReference type="ChEBI" id="CHEBI:30413"/>
    </ligand>
    <ligandPart>
        <name>Fe</name>
        <dbReference type="ChEBI" id="CHEBI:18248"/>
    </ligandPart>
</feature>
<dbReference type="GO" id="GO:0004497">
    <property type="term" value="F:monooxygenase activity"/>
    <property type="evidence" value="ECO:0007669"/>
    <property type="project" value="InterPro"/>
</dbReference>
<dbReference type="CDD" id="cd11058">
    <property type="entry name" value="CYP60B-like"/>
    <property type="match status" value="1"/>
</dbReference>
<dbReference type="AlphaFoldDB" id="A0A2T2NQS0"/>
<dbReference type="STRING" id="1448308.A0A2T2NQS0"/>
<evidence type="ECO:0000256" key="5">
    <source>
        <dbReference type="ARBA" id="ARBA00023004"/>
    </source>
</evidence>
<dbReference type="EMBL" id="KZ678134">
    <property type="protein sequence ID" value="PSN67771.1"/>
    <property type="molecule type" value="Genomic_DNA"/>
</dbReference>
<organism evidence="8 9">
    <name type="scientific">Corynespora cassiicola Philippines</name>
    <dbReference type="NCBI Taxonomy" id="1448308"/>
    <lineage>
        <taxon>Eukaryota</taxon>
        <taxon>Fungi</taxon>
        <taxon>Dikarya</taxon>
        <taxon>Ascomycota</taxon>
        <taxon>Pezizomycotina</taxon>
        <taxon>Dothideomycetes</taxon>
        <taxon>Pleosporomycetidae</taxon>
        <taxon>Pleosporales</taxon>
        <taxon>Corynesporascaceae</taxon>
        <taxon>Corynespora</taxon>
    </lineage>
</organism>
<evidence type="ECO:0000256" key="6">
    <source>
        <dbReference type="PIRSR" id="PIRSR602401-1"/>
    </source>
</evidence>
<dbReference type="InterPro" id="IPR050121">
    <property type="entry name" value="Cytochrome_P450_monoxygenase"/>
</dbReference>
<evidence type="ECO:0000256" key="3">
    <source>
        <dbReference type="ARBA" id="ARBA00022617"/>
    </source>
</evidence>
<dbReference type="PANTHER" id="PTHR24305">
    <property type="entry name" value="CYTOCHROME P450"/>
    <property type="match status" value="1"/>
</dbReference>
<dbReference type="GO" id="GO:0020037">
    <property type="term" value="F:heme binding"/>
    <property type="evidence" value="ECO:0007669"/>
    <property type="project" value="InterPro"/>
</dbReference>
<dbReference type="PANTHER" id="PTHR24305:SF210">
    <property type="entry name" value="CYTOCHROME P450 MONOOXYGENASE ASQL-RELATED"/>
    <property type="match status" value="1"/>
</dbReference>
<evidence type="ECO:0000313" key="8">
    <source>
        <dbReference type="EMBL" id="PSN67771.1"/>
    </source>
</evidence>
<keyword evidence="7" id="KW-0812">Transmembrane</keyword>
<evidence type="ECO:0000256" key="4">
    <source>
        <dbReference type="ARBA" id="ARBA00022723"/>
    </source>
</evidence>
<reference evidence="8 9" key="1">
    <citation type="journal article" date="2018" name="Front. Microbiol.">
        <title>Genome-Wide Analysis of Corynespora cassiicola Leaf Fall Disease Putative Effectors.</title>
        <authorList>
            <person name="Lopez D."/>
            <person name="Ribeiro S."/>
            <person name="Label P."/>
            <person name="Fumanal B."/>
            <person name="Venisse J.S."/>
            <person name="Kohler A."/>
            <person name="de Oliveira R.R."/>
            <person name="Labutti K."/>
            <person name="Lipzen A."/>
            <person name="Lail K."/>
            <person name="Bauer D."/>
            <person name="Ohm R.A."/>
            <person name="Barry K.W."/>
            <person name="Spatafora J."/>
            <person name="Grigoriev I.V."/>
            <person name="Martin F.M."/>
            <person name="Pujade-Renaud V."/>
        </authorList>
    </citation>
    <scope>NUCLEOTIDE SEQUENCE [LARGE SCALE GENOMIC DNA]</scope>
    <source>
        <strain evidence="8 9">Philippines</strain>
    </source>
</reference>
<evidence type="ECO:0000313" key="9">
    <source>
        <dbReference type="Proteomes" id="UP000240883"/>
    </source>
</evidence>
<sequence>MAYIDIIIGSDTWSRVGNLTILLSLLPITLWIYNIFFHSLAGFDGPFLWRASRLPYMRAVWSGHFPYEIQALHARYGEVVRVAPNELSFMSPTAWDDIYSNRDGANPEAFRKSELWHGNPEGGTTSIFVTPDLKAHSRIERFMDPAFTDRAVLQQEPIIRDYITTCIKKLRERMSLNGRTTINIVDWLNFTLFDIIGDLCFGQSFGCLEKCEYEGWMDQMAASIKLHYLSINLRYYPIVNNLLKPLAGFLIPKEIIKQHMAYRQSATEKLNRRLSPDTVIDRPDIASKLIRSEHPEQRLTPDEVTLNSMLFINAASETTATALTGAINNLIQNPESLSALEFEVRGFSSSSDLTLQALSGLPYLNAVLKEALRMCNPNPIGHMRITPPDGGIVSGQFVPGNTMLTIQPVALSYSPKYFHEPESWRPERWLHEAETNLKSPYYHDHRRGVRAFGWGPYNCAGEPLGWAWMRLLLATIIWTFDLKKADTPNSSIAWDKQDVFAIVIKHRLDVALTERTV</sequence>
<gene>
    <name evidence="8" type="ORF">BS50DRAFT_675806</name>
</gene>
<keyword evidence="7" id="KW-0472">Membrane</keyword>
<dbReference type="GO" id="GO:0016705">
    <property type="term" value="F:oxidoreductase activity, acting on paired donors, with incorporation or reduction of molecular oxygen"/>
    <property type="evidence" value="ECO:0007669"/>
    <property type="project" value="InterPro"/>
</dbReference>
<dbReference type="Proteomes" id="UP000240883">
    <property type="component" value="Unassembled WGS sequence"/>
</dbReference>
<keyword evidence="4 6" id="KW-0479">Metal-binding</keyword>
<comment type="similarity">
    <text evidence="2">Belongs to the cytochrome P450 family.</text>
</comment>
<dbReference type="InterPro" id="IPR036396">
    <property type="entry name" value="Cyt_P450_sf"/>
</dbReference>
<name>A0A2T2NQS0_CORCC</name>
<proteinExistence type="inferred from homology"/>